<dbReference type="RefSeq" id="WP_386253536.1">
    <property type="nucleotide sequence ID" value="NZ_JBHTRV010000040.1"/>
</dbReference>
<reference evidence="1 2" key="1">
    <citation type="submission" date="2024-09" db="EMBL/GenBank/DDBJ databases">
        <title>The Natural Products Discovery Center: Release of the First 8490 Sequenced Strains for Exploring Actinobacteria Biosynthetic Diversity.</title>
        <authorList>
            <person name="Kalkreuter E."/>
            <person name="Kautsar S.A."/>
            <person name="Yang D."/>
            <person name="Bader C.D."/>
            <person name="Teijaro C.N."/>
            <person name="Fluegel L."/>
            <person name="Davis C.M."/>
            <person name="Simpson J.R."/>
            <person name="Lauterbach L."/>
            <person name="Steele A.D."/>
            <person name="Gui C."/>
            <person name="Meng S."/>
            <person name="Li G."/>
            <person name="Viehrig K."/>
            <person name="Ye F."/>
            <person name="Su P."/>
            <person name="Kiefer A.F."/>
            <person name="Nichols A."/>
            <person name="Cepeda A.J."/>
            <person name="Yan W."/>
            <person name="Fan B."/>
            <person name="Jiang Y."/>
            <person name="Adhikari A."/>
            <person name="Zheng C.-J."/>
            <person name="Schuster L."/>
            <person name="Cowan T.M."/>
            <person name="Smanski M.J."/>
            <person name="Chevrette M.G."/>
            <person name="De Carvalho L.P.S."/>
            <person name="Shen B."/>
        </authorList>
    </citation>
    <scope>NUCLEOTIDE SEQUENCE [LARGE SCALE GENOMIC DNA]</scope>
    <source>
        <strain evidence="1 2">NPDC056472</strain>
    </source>
</reference>
<comment type="caution">
    <text evidence="1">The sequence shown here is derived from an EMBL/GenBank/DDBJ whole genome shotgun (WGS) entry which is preliminary data.</text>
</comment>
<keyword evidence="2" id="KW-1185">Reference proteome</keyword>
<evidence type="ECO:0000313" key="2">
    <source>
        <dbReference type="Proteomes" id="UP001600424"/>
    </source>
</evidence>
<dbReference type="EMBL" id="JBHTRV010000040">
    <property type="protein sequence ID" value="MFE5984967.1"/>
    <property type="molecule type" value="Genomic_DNA"/>
</dbReference>
<protein>
    <submittedName>
        <fullName evidence="1">Uncharacterized protein</fullName>
    </submittedName>
</protein>
<dbReference type="SUPFAM" id="SSF56059">
    <property type="entry name" value="Glutathione synthetase ATP-binding domain-like"/>
    <property type="match status" value="1"/>
</dbReference>
<gene>
    <name evidence="1" type="ORF">ACFQ63_35395</name>
</gene>
<evidence type="ECO:0000313" key="1">
    <source>
        <dbReference type="EMBL" id="MFE5984967.1"/>
    </source>
</evidence>
<accession>A0ABW6J7F0</accession>
<name>A0ABW6J7F0_STRWE</name>
<sequence>MTNQLTQRYVASVDDRTVRDAVQKAVDVELLRVAYGGAFLSRPVFLDHAQQEGLGRDLAGVFRLLTSLPGLVTDGDLGRYCELVGMTPSQAAAVRRTAGAPPVPLGRADLYHDGEGFRLLEFNISSALGGFENAEINRALRDVPAIADFTERERLRHVDTLGEIVRVMLDTHSAPFWGDRPFVALVDTPASFPGLERRLGFMAELLSAYGVDAVACHTGQIEARDGRLYAGDRPVDIVYRFFIIEDLLEETGELELIDPILRCHENGGVTVFAPLDTEMYGNKRALALLGDERVRQSLSAEDLALVDRFVPWTRRVRRGEVEVGGAYVDLEAYCVENRADLVLKPSLLHGGMGFAAGWLMSEAEWRAALDDATRSPFVVQRRVAPGPETFTDGDVTGPSVLNWGVFMAGDRYAGAIVRGVADPDVGVVSMGSGARVGGCFHGPDPSAAL</sequence>
<dbReference type="Proteomes" id="UP001600424">
    <property type="component" value="Unassembled WGS sequence"/>
</dbReference>
<organism evidence="1 2">
    <name type="scientific">Streptomyces wedmorensis</name>
    <dbReference type="NCBI Taxonomy" id="43759"/>
    <lineage>
        <taxon>Bacteria</taxon>
        <taxon>Bacillati</taxon>
        <taxon>Actinomycetota</taxon>
        <taxon>Actinomycetes</taxon>
        <taxon>Kitasatosporales</taxon>
        <taxon>Streptomycetaceae</taxon>
        <taxon>Streptomyces</taxon>
    </lineage>
</organism>
<proteinExistence type="predicted"/>